<evidence type="ECO:0000313" key="1">
    <source>
        <dbReference type="EMBL" id="AXK49060.1"/>
    </source>
</evidence>
<dbReference type="AlphaFoldDB" id="A0AAD0QJX7"/>
<dbReference type="Proteomes" id="UP000254504">
    <property type="component" value="Chromosome"/>
</dbReference>
<reference evidence="2 4" key="1">
    <citation type="submission" date="2017-10" db="EMBL/GenBank/DDBJ databases">
        <title>Genomics of the genus Arcobacter.</title>
        <authorList>
            <person name="Perez-Cataluna A."/>
            <person name="Figueras M.J."/>
        </authorList>
    </citation>
    <scope>NUCLEOTIDE SEQUENCE [LARGE SCALE GENOMIC DNA]</scope>
    <source>
        <strain evidence="2 4">LMG 25534</strain>
    </source>
</reference>
<proteinExistence type="predicted"/>
<organism evidence="1 3">
    <name type="scientific">Aliarcobacter trophiarum LMG 25534</name>
    <dbReference type="NCBI Taxonomy" id="1032241"/>
    <lineage>
        <taxon>Bacteria</taxon>
        <taxon>Pseudomonadati</taxon>
        <taxon>Campylobacterota</taxon>
        <taxon>Epsilonproteobacteria</taxon>
        <taxon>Campylobacterales</taxon>
        <taxon>Arcobacteraceae</taxon>
        <taxon>Aliarcobacter</taxon>
    </lineage>
</organism>
<protein>
    <submittedName>
        <fullName evidence="1">Uncharacterized protein</fullName>
    </submittedName>
</protein>
<accession>A0AAD0QJX7</accession>
<dbReference type="EMBL" id="CP031367">
    <property type="protein sequence ID" value="AXK49060.1"/>
    <property type="molecule type" value="Genomic_DNA"/>
</dbReference>
<evidence type="ECO:0000313" key="2">
    <source>
        <dbReference type="EMBL" id="RXJ90950.1"/>
    </source>
</evidence>
<dbReference type="EMBL" id="PDKD01000011">
    <property type="protein sequence ID" value="RXJ90950.1"/>
    <property type="molecule type" value="Genomic_DNA"/>
</dbReference>
<keyword evidence="4" id="KW-1185">Reference proteome</keyword>
<reference evidence="1 3" key="2">
    <citation type="submission" date="2018-07" db="EMBL/GenBank/DDBJ databases">
        <title>Complete genome of the Arcobacter trophiarum type strain LMG 25534.</title>
        <authorList>
            <person name="Miller W.G."/>
            <person name="Yee E."/>
        </authorList>
    </citation>
    <scope>NUCLEOTIDE SEQUENCE [LARGE SCALE GENOMIC DNA]</scope>
    <source>
        <strain evidence="1 3">LMG 25534</strain>
    </source>
</reference>
<dbReference type="Proteomes" id="UP000289132">
    <property type="component" value="Unassembled WGS sequence"/>
</dbReference>
<dbReference type="RefSeq" id="WP_115428564.1">
    <property type="nucleotide sequence ID" value="NZ_CP031367.1"/>
</dbReference>
<sequence length="116" mass="13286">MNRLPHQKPIRFVNEILKKEGDFIYLSCSFPFYPTLAMVCEAAAQSSVAFSKEEGSKIGFLLSLKDIELLKECNNLEFEIRIKKDTSFDSLNEFSFELLKGSFIYAKGSFIVKLQD</sequence>
<dbReference type="KEGG" id="atp:ATR_1201"/>
<gene>
    <name evidence="1" type="ORF">ATR_1201</name>
    <name evidence="2" type="ORF">CRU87_06900</name>
</gene>
<evidence type="ECO:0000313" key="3">
    <source>
        <dbReference type="Proteomes" id="UP000254504"/>
    </source>
</evidence>
<name>A0AAD0QJX7_9BACT</name>
<evidence type="ECO:0000313" key="4">
    <source>
        <dbReference type="Proteomes" id="UP000289132"/>
    </source>
</evidence>